<dbReference type="Proteomes" id="UP001652623">
    <property type="component" value="Chromosome 4"/>
</dbReference>
<keyword evidence="13" id="KW-1185">Reference proteome</keyword>
<feature type="domain" description="O-acyltransferase WSD1-like N-terminal" evidence="11">
    <location>
        <begin position="68"/>
        <end position="258"/>
    </location>
</feature>
<evidence type="ECO:0000256" key="2">
    <source>
        <dbReference type="ARBA" id="ARBA00004586"/>
    </source>
</evidence>
<comment type="subcellular location">
    <subcellularLocation>
        <location evidence="1">Cell membrane</location>
        <topology evidence="1">Single-pass membrane protein</topology>
    </subcellularLocation>
    <subcellularLocation>
        <location evidence="2">Endoplasmic reticulum membrane</location>
    </subcellularLocation>
</comment>
<dbReference type="GeneID" id="107417419"/>
<evidence type="ECO:0000256" key="7">
    <source>
        <dbReference type="ARBA" id="ARBA00023315"/>
    </source>
</evidence>
<comment type="pathway">
    <text evidence="4">Lipid metabolism.</text>
</comment>
<accession>A0ABM4A793</accession>
<dbReference type="InterPro" id="IPR004255">
    <property type="entry name" value="O-acyltransferase_WSD1_N"/>
</dbReference>
<dbReference type="RefSeq" id="XP_060672597.1">
    <property type="nucleotide sequence ID" value="XM_060816614.1"/>
</dbReference>
<sequence>MEFEEEVMEPVSPLGQYCNSSVLSISVLVILEMGIPIDDSQTMSLLRDVFLPIHPRFSSIMVNTNGKKQWKKVEVKLEDHVNVPIFPSGLSLESYDRYFNDYLSKIAMERFPQNRPLWELHIIKYPNTNAAGNVVFKLHQSLGDGYSLMGALLSCLQRADNPSLSLTFPSRKRSKMQSDKEKSLFSFVPQIFSSAFNTLSDFGRSILKSNLFEDDQTPIRSGDDRVEFLPITITTVAFSLDKLKLIKSKLGVTINDVISGIIFLGTRLYMQEINHESIKSESTALVVLNTRMRGGDYKSVKEMLNPETKMPWGNRFSFLHVEIPTLSEFTNPIDFVTHAHRLIKKKRSSYAVYLNGLLLELLQVAARYVTKTLRSSSMTISNMIGPVEEMSLANHPITGFYFVGAGLPEDLGITIVSYMGKLRVAFRMAKGHIDSHKLKSCVENAFETIFEASNKLPSY</sequence>
<evidence type="ECO:0000256" key="4">
    <source>
        <dbReference type="ARBA" id="ARBA00005189"/>
    </source>
</evidence>
<dbReference type="PANTHER" id="PTHR31650:SF34">
    <property type="entry name" value="O-ACYLTRANSFERASE WSD1-LIKE ISOFORM X1"/>
    <property type="match status" value="1"/>
</dbReference>
<keyword evidence="6" id="KW-0256">Endoplasmic reticulum</keyword>
<feature type="domain" description="O-acyltransferase WSD1 C-terminal" evidence="12">
    <location>
        <begin position="312"/>
        <end position="449"/>
    </location>
</feature>
<evidence type="ECO:0000256" key="6">
    <source>
        <dbReference type="ARBA" id="ARBA00022824"/>
    </source>
</evidence>
<comment type="catalytic activity">
    <reaction evidence="9">
        <text>a long chain fatty alcohol + a fatty acyl-CoA = a long-chain alcohol wax ester + CoA</text>
        <dbReference type="Rhea" id="RHEA:38443"/>
        <dbReference type="ChEBI" id="CHEBI:17135"/>
        <dbReference type="ChEBI" id="CHEBI:57287"/>
        <dbReference type="ChEBI" id="CHEBI:77636"/>
        <dbReference type="ChEBI" id="CHEBI:235323"/>
        <dbReference type="EC" id="2.3.1.75"/>
    </reaction>
</comment>
<gene>
    <name evidence="14" type="primary">LOC107417419</name>
</gene>
<evidence type="ECO:0000256" key="3">
    <source>
        <dbReference type="ARBA" id="ARBA00004771"/>
    </source>
</evidence>
<keyword evidence="5" id="KW-0808">Transferase</keyword>
<evidence type="ECO:0000313" key="13">
    <source>
        <dbReference type="Proteomes" id="UP001652623"/>
    </source>
</evidence>
<reference evidence="14" key="1">
    <citation type="submission" date="2025-08" db="UniProtKB">
        <authorList>
            <consortium name="RefSeq"/>
        </authorList>
    </citation>
    <scope>IDENTIFICATION</scope>
    <source>
        <tissue evidence="14">Seedling</tissue>
    </source>
</reference>
<evidence type="ECO:0000256" key="1">
    <source>
        <dbReference type="ARBA" id="ARBA00004162"/>
    </source>
</evidence>
<evidence type="ECO:0000313" key="14">
    <source>
        <dbReference type="RefSeq" id="XP_060672597.1"/>
    </source>
</evidence>
<comment type="catalytic activity">
    <reaction evidence="10">
        <text>an acyl-CoA + a 1,2-diacyl-sn-glycerol = a triacyl-sn-glycerol + CoA</text>
        <dbReference type="Rhea" id="RHEA:10868"/>
        <dbReference type="ChEBI" id="CHEBI:17815"/>
        <dbReference type="ChEBI" id="CHEBI:57287"/>
        <dbReference type="ChEBI" id="CHEBI:58342"/>
        <dbReference type="ChEBI" id="CHEBI:64615"/>
        <dbReference type="EC" id="2.3.1.20"/>
    </reaction>
</comment>
<dbReference type="PANTHER" id="PTHR31650">
    <property type="entry name" value="O-ACYLTRANSFERASE (WSD1-LIKE) FAMILY PROTEIN"/>
    <property type="match status" value="1"/>
</dbReference>
<evidence type="ECO:0000256" key="5">
    <source>
        <dbReference type="ARBA" id="ARBA00022679"/>
    </source>
</evidence>
<evidence type="ECO:0000259" key="12">
    <source>
        <dbReference type="Pfam" id="PF06974"/>
    </source>
</evidence>
<dbReference type="Pfam" id="PF03007">
    <property type="entry name" value="WS_DGAT_cat"/>
    <property type="match status" value="1"/>
</dbReference>
<organism evidence="13 14">
    <name type="scientific">Ziziphus jujuba</name>
    <name type="common">Chinese jujube</name>
    <name type="synonym">Ziziphus sativa</name>
    <dbReference type="NCBI Taxonomy" id="326968"/>
    <lineage>
        <taxon>Eukaryota</taxon>
        <taxon>Viridiplantae</taxon>
        <taxon>Streptophyta</taxon>
        <taxon>Embryophyta</taxon>
        <taxon>Tracheophyta</taxon>
        <taxon>Spermatophyta</taxon>
        <taxon>Magnoliopsida</taxon>
        <taxon>eudicotyledons</taxon>
        <taxon>Gunneridae</taxon>
        <taxon>Pentapetalae</taxon>
        <taxon>rosids</taxon>
        <taxon>fabids</taxon>
        <taxon>Rosales</taxon>
        <taxon>Rhamnaceae</taxon>
        <taxon>Paliureae</taxon>
        <taxon>Ziziphus</taxon>
    </lineage>
</organism>
<protein>
    <submittedName>
        <fullName evidence="14">Wax ester synthase/diacylglycerol acyltransferase 4-like</fullName>
    </submittedName>
</protein>
<comment type="pathway">
    <text evidence="3">Glycerolipid metabolism; triacylglycerol biosynthesis.</text>
</comment>
<evidence type="ECO:0000256" key="9">
    <source>
        <dbReference type="ARBA" id="ARBA00047604"/>
    </source>
</evidence>
<keyword evidence="7" id="KW-0012">Acyltransferase</keyword>
<dbReference type="Pfam" id="PF06974">
    <property type="entry name" value="WS_DGAT_C"/>
    <property type="match status" value="1"/>
</dbReference>
<comment type="similarity">
    <text evidence="8">In the N-terminal section; belongs to the long-chain O-acyltransferase family.</text>
</comment>
<dbReference type="InterPro" id="IPR045034">
    <property type="entry name" value="O-acyltransferase_WSD1-like"/>
</dbReference>
<dbReference type="InterPro" id="IPR009721">
    <property type="entry name" value="O-acyltransferase_WSD1_C"/>
</dbReference>
<name>A0ABM4A793_ZIZJJ</name>
<proteinExistence type="inferred from homology"/>
<evidence type="ECO:0000256" key="10">
    <source>
        <dbReference type="ARBA" id="ARBA00048109"/>
    </source>
</evidence>
<evidence type="ECO:0000259" key="11">
    <source>
        <dbReference type="Pfam" id="PF03007"/>
    </source>
</evidence>
<evidence type="ECO:0000256" key="8">
    <source>
        <dbReference type="ARBA" id="ARBA00024360"/>
    </source>
</evidence>